<name>A0A841HSK6_9GAMM</name>
<evidence type="ECO:0000256" key="1">
    <source>
        <dbReference type="ARBA" id="ARBA00023125"/>
    </source>
</evidence>
<dbReference type="SMART" id="SM00422">
    <property type="entry name" value="HTH_MERR"/>
    <property type="match status" value="1"/>
</dbReference>
<dbReference type="InterPro" id="IPR047057">
    <property type="entry name" value="MerR_fam"/>
</dbReference>
<keyword evidence="4" id="KW-1185">Reference proteome</keyword>
<dbReference type="RefSeq" id="WP_184334365.1">
    <property type="nucleotide sequence ID" value="NZ_JACHHZ010000004.1"/>
</dbReference>
<dbReference type="PANTHER" id="PTHR30204">
    <property type="entry name" value="REDOX-CYCLING DRUG-SENSING TRANSCRIPTIONAL ACTIVATOR SOXR"/>
    <property type="match status" value="1"/>
</dbReference>
<dbReference type="PRINTS" id="PR00040">
    <property type="entry name" value="HTHMERR"/>
</dbReference>
<feature type="domain" description="HTH merR-type" evidence="2">
    <location>
        <begin position="1"/>
        <end position="71"/>
    </location>
</feature>
<comment type="caution">
    <text evidence="3">The sequence shown here is derived from an EMBL/GenBank/DDBJ whole genome shotgun (WGS) entry which is preliminary data.</text>
</comment>
<dbReference type="InterPro" id="IPR009061">
    <property type="entry name" value="DNA-bd_dom_put_sf"/>
</dbReference>
<dbReference type="PANTHER" id="PTHR30204:SF0">
    <property type="entry name" value="REDOX-SENSITIVE TRANSCRIPTIONAL ACTIVATOR SOXR"/>
    <property type="match status" value="1"/>
</dbReference>
<dbReference type="PROSITE" id="PS50937">
    <property type="entry name" value="HTH_MERR_2"/>
    <property type="match status" value="1"/>
</dbReference>
<dbReference type="InterPro" id="IPR000551">
    <property type="entry name" value="MerR-type_HTH_dom"/>
</dbReference>
<accession>A0A841HSK6</accession>
<evidence type="ECO:0000259" key="2">
    <source>
        <dbReference type="PROSITE" id="PS50937"/>
    </source>
</evidence>
<protein>
    <submittedName>
        <fullName evidence="3">MerR family redox-sensitive transcriptional activator SoxR</fullName>
    </submittedName>
</protein>
<evidence type="ECO:0000313" key="4">
    <source>
        <dbReference type="Proteomes" id="UP000588068"/>
    </source>
</evidence>
<dbReference type="Proteomes" id="UP000588068">
    <property type="component" value="Unassembled WGS sequence"/>
</dbReference>
<organism evidence="3 4">
    <name type="scientific">Povalibacter uvarum</name>
    <dbReference type="NCBI Taxonomy" id="732238"/>
    <lineage>
        <taxon>Bacteria</taxon>
        <taxon>Pseudomonadati</taxon>
        <taxon>Pseudomonadota</taxon>
        <taxon>Gammaproteobacteria</taxon>
        <taxon>Steroidobacterales</taxon>
        <taxon>Steroidobacteraceae</taxon>
        <taxon>Povalibacter</taxon>
    </lineage>
</organism>
<sequence>MKPLSIGQVAKRTGIRTSALRYYEEAGILPAPARVAGRRSYDPDVIRRIDILRFAQQAGFTLEEIKTLFRGFGTDTPLSTRWQRLAHTKLRELDEQAERIQRMRSALELSLKCGCVRIEECSLSPSSVSHANDGCRGSRCS</sequence>
<dbReference type="Pfam" id="PF13411">
    <property type="entry name" value="MerR_1"/>
    <property type="match status" value="1"/>
</dbReference>
<dbReference type="EMBL" id="JACHHZ010000004">
    <property type="protein sequence ID" value="MBB6094992.1"/>
    <property type="molecule type" value="Genomic_DNA"/>
</dbReference>
<keyword evidence="1" id="KW-0238">DNA-binding</keyword>
<dbReference type="GO" id="GO:0003700">
    <property type="term" value="F:DNA-binding transcription factor activity"/>
    <property type="evidence" value="ECO:0007669"/>
    <property type="project" value="InterPro"/>
</dbReference>
<dbReference type="SUPFAM" id="SSF46955">
    <property type="entry name" value="Putative DNA-binding domain"/>
    <property type="match status" value="1"/>
</dbReference>
<evidence type="ECO:0000313" key="3">
    <source>
        <dbReference type="EMBL" id="MBB6094992.1"/>
    </source>
</evidence>
<dbReference type="Gene3D" id="1.10.1660.10">
    <property type="match status" value="1"/>
</dbReference>
<gene>
    <name evidence="3" type="ORF">HNQ60_003879</name>
</gene>
<reference evidence="3 4" key="1">
    <citation type="submission" date="2020-08" db="EMBL/GenBank/DDBJ databases">
        <title>Genomic Encyclopedia of Type Strains, Phase IV (KMG-IV): sequencing the most valuable type-strain genomes for metagenomic binning, comparative biology and taxonomic classification.</title>
        <authorList>
            <person name="Goeker M."/>
        </authorList>
    </citation>
    <scope>NUCLEOTIDE SEQUENCE [LARGE SCALE GENOMIC DNA]</scope>
    <source>
        <strain evidence="3 4">DSM 26723</strain>
    </source>
</reference>
<proteinExistence type="predicted"/>
<dbReference type="GO" id="GO:0003677">
    <property type="term" value="F:DNA binding"/>
    <property type="evidence" value="ECO:0007669"/>
    <property type="project" value="UniProtKB-KW"/>
</dbReference>
<dbReference type="AlphaFoldDB" id="A0A841HSK6"/>